<keyword evidence="4" id="KW-1003">Cell membrane</keyword>
<protein>
    <submittedName>
        <fullName evidence="12">Na+/H+ antiporter NhaC family protein</fullName>
    </submittedName>
</protein>
<evidence type="ECO:0000256" key="1">
    <source>
        <dbReference type="ARBA" id="ARBA00004651"/>
    </source>
</evidence>
<evidence type="ECO:0000256" key="8">
    <source>
        <dbReference type="ARBA" id="ARBA00038435"/>
    </source>
</evidence>
<keyword evidence="3" id="KW-0050">Antiport</keyword>
<dbReference type="EMBL" id="CP158281">
    <property type="protein sequence ID" value="XBV89498.1"/>
    <property type="molecule type" value="Genomic_DNA"/>
</dbReference>
<sequence length="490" mass="50641">MSQRSEGAASESSPSTAPTVESPADQVAPTIRMFGGPVTVLVPAVVFVGVLVLLSATERASLSSFWVGGWVALVVGLILSRTPRAFANSIIRGLSDNTGAVIITAYIFAGVFGSLLAGGGLVNGLLWLGVNIGLEGALFTVLAFVLSCIFAAGTGSSVGAALSLVPVLYPTGVALGADPTMLAVGILAGGAFGDNIAPISDTTISSSYTAKATMADVVKSRLPLALISAGVTIVILAIFGGGGDASANQIDVDANPLGLLMLIPFIVVIVLAMKRHHIIIALMWGSLTSIVIGVSTGLLHFSDIFSIPATREESTGLIQDGIADITGAIVLVLFILALAQVLTDSGFMTSVLKRLEVHATRGVRSAEFAIAGITMLFTVPLGANAPAILLVGPTIGRPLGLRHNLAPARIANLMDCSANTVFYMLPWHNAVIIWYATALATAQKYSIPEISIGSAALNPYAWTLIIVLIVSIITGWNRRYATKSTEVPTI</sequence>
<evidence type="ECO:0000259" key="11">
    <source>
        <dbReference type="Pfam" id="PF03553"/>
    </source>
</evidence>
<feature type="region of interest" description="Disordered" evidence="9">
    <location>
        <begin position="1"/>
        <end position="23"/>
    </location>
</feature>
<dbReference type="AlphaFoldDB" id="A0AAU7ULL6"/>
<accession>A0AAU7ULL6</accession>
<feature type="transmembrane region" description="Helical" evidence="10">
    <location>
        <begin position="100"/>
        <end position="122"/>
    </location>
</feature>
<reference evidence="12" key="1">
    <citation type="submission" date="2024-06" db="EMBL/GenBank/DDBJ databases">
        <title>Brevibacterium koreense sp. nov., isolated from jogae-jeotgal, a Korean fermented seafood.</title>
        <authorList>
            <person name="Whon T.W."/>
            <person name="Nam S."/>
            <person name="Kim Y."/>
        </authorList>
    </citation>
    <scope>NUCLEOTIDE SEQUENCE</scope>
    <source>
        <strain evidence="12">CBA3109</strain>
    </source>
</reference>
<keyword evidence="5 10" id="KW-0812">Transmembrane</keyword>
<dbReference type="KEGG" id="bkr:AAFP32_01830"/>
<evidence type="ECO:0000313" key="12">
    <source>
        <dbReference type="EMBL" id="XBV89498.1"/>
    </source>
</evidence>
<keyword evidence="7 10" id="KW-0472">Membrane</keyword>
<feature type="transmembrane region" description="Helical" evidence="10">
    <location>
        <begin position="128"/>
        <end position="152"/>
    </location>
</feature>
<dbReference type="PANTHER" id="PTHR33451">
    <property type="entry name" value="MALATE-2H(+)/NA(+)-LACTATE ANTIPORTER"/>
    <property type="match status" value="1"/>
</dbReference>
<feature type="transmembrane region" description="Helical" evidence="10">
    <location>
        <begin position="321"/>
        <end position="347"/>
    </location>
</feature>
<evidence type="ECO:0000256" key="3">
    <source>
        <dbReference type="ARBA" id="ARBA00022449"/>
    </source>
</evidence>
<dbReference type="Pfam" id="PF03553">
    <property type="entry name" value="Na_H_antiporter"/>
    <property type="match status" value="2"/>
</dbReference>
<evidence type="ECO:0000256" key="6">
    <source>
        <dbReference type="ARBA" id="ARBA00022989"/>
    </source>
</evidence>
<feature type="transmembrane region" description="Helical" evidence="10">
    <location>
        <begin position="60"/>
        <end position="79"/>
    </location>
</feature>
<evidence type="ECO:0000256" key="9">
    <source>
        <dbReference type="SAM" id="MobiDB-lite"/>
    </source>
</evidence>
<dbReference type="GO" id="GO:0005886">
    <property type="term" value="C:plasma membrane"/>
    <property type="evidence" value="ECO:0007669"/>
    <property type="project" value="UniProtKB-SubCell"/>
</dbReference>
<dbReference type="RefSeq" id="WP_350270385.1">
    <property type="nucleotide sequence ID" value="NZ_CP158281.1"/>
</dbReference>
<feature type="transmembrane region" description="Helical" evidence="10">
    <location>
        <begin position="34"/>
        <end position="54"/>
    </location>
</feature>
<evidence type="ECO:0000256" key="10">
    <source>
        <dbReference type="SAM" id="Phobius"/>
    </source>
</evidence>
<comment type="similarity">
    <text evidence="8">Belongs to the NhaC Na(+)/H(+) (TC 2.A.35) antiporter family.</text>
</comment>
<evidence type="ECO:0000256" key="2">
    <source>
        <dbReference type="ARBA" id="ARBA00022448"/>
    </source>
</evidence>
<feature type="transmembrane region" description="Helical" evidence="10">
    <location>
        <begin position="254"/>
        <end position="272"/>
    </location>
</feature>
<dbReference type="GO" id="GO:0015297">
    <property type="term" value="F:antiporter activity"/>
    <property type="evidence" value="ECO:0007669"/>
    <property type="project" value="UniProtKB-KW"/>
</dbReference>
<evidence type="ECO:0000256" key="7">
    <source>
        <dbReference type="ARBA" id="ARBA00023136"/>
    </source>
</evidence>
<feature type="transmembrane region" description="Helical" evidence="10">
    <location>
        <begin position="368"/>
        <end position="391"/>
    </location>
</feature>
<proteinExistence type="inferred from homology"/>
<evidence type="ECO:0000256" key="4">
    <source>
        <dbReference type="ARBA" id="ARBA00022475"/>
    </source>
</evidence>
<name>A0AAU7ULL6_9MICO</name>
<organism evidence="12">
    <name type="scientific">Brevibacterium koreense</name>
    <dbReference type="NCBI Taxonomy" id="3140787"/>
    <lineage>
        <taxon>Bacteria</taxon>
        <taxon>Bacillati</taxon>
        <taxon>Actinomycetota</taxon>
        <taxon>Actinomycetes</taxon>
        <taxon>Micrococcales</taxon>
        <taxon>Brevibacteriaceae</taxon>
        <taxon>Brevibacterium</taxon>
    </lineage>
</organism>
<keyword evidence="2" id="KW-0813">Transport</keyword>
<keyword evidence="6 10" id="KW-1133">Transmembrane helix</keyword>
<feature type="transmembrane region" description="Helical" evidence="10">
    <location>
        <begin position="279"/>
        <end position="301"/>
    </location>
</feature>
<dbReference type="InterPro" id="IPR018461">
    <property type="entry name" value="Na/H_Antiport_NhaC-like_C"/>
</dbReference>
<feature type="domain" description="Na+/H+ antiporter NhaC-like C-terminal" evidence="11">
    <location>
        <begin position="33"/>
        <end position="240"/>
    </location>
</feature>
<comment type="subcellular location">
    <subcellularLocation>
        <location evidence="1">Cell membrane</location>
        <topology evidence="1">Multi-pass membrane protein</topology>
    </subcellularLocation>
</comment>
<dbReference type="PANTHER" id="PTHR33451:SF5">
    <property type="entry name" value="NA+_H+ ANTIPORTER"/>
    <property type="match status" value="1"/>
</dbReference>
<dbReference type="InterPro" id="IPR052180">
    <property type="entry name" value="NhaC_Na-H+_Antiporter"/>
</dbReference>
<feature type="transmembrane region" description="Helical" evidence="10">
    <location>
        <begin position="459"/>
        <end position="476"/>
    </location>
</feature>
<feature type="transmembrane region" description="Helical" evidence="10">
    <location>
        <begin position="222"/>
        <end position="242"/>
    </location>
</feature>
<gene>
    <name evidence="12" type="ORF">AAFP32_01830</name>
</gene>
<feature type="domain" description="Na+/H+ antiporter NhaC-like C-terminal" evidence="11">
    <location>
        <begin position="261"/>
        <end position="440"/>
    </location>
</feature>
<evidence type="ECO:0000256" key="5">
    <source>
        <dbReference type="ARBA" id="ARBA00022692"/>
    </source>
</evidence>